<accession>A0AA39LBJ2</accession>
<dbReference type="InterPro" id="IPR051710">
    <property type="entry name" value="Phosphatase_SH3-domain"/>
</dbReference>
<evidence type="ECO:0000256" key="1">
    <source>
        <dbReference type="SAM" id="MobiDB-lite"/>
    </source>
</evidence>
<feature type="region of interest" description="Disordered" evidence="1">
    <location>
        <begin position="418"/>
        <end position="456"/>
    </location>
</feature>
<feature type="compositionally biased region" description="Low complexity" evidence="1">
    <location>
        <begin position="207"/>
        <end position="224"/>
    </location>
</feature>
<feature type="region of interest" description="Disordered" evidence="1">
    <location>
        <begin position="59"/>
        <end position="80"/>
    </location>
</feature>
<gene>
    <name evidence="2" type="ORF">NLU13_0703</name>
</gene>
<dbReference type="PANTHER" id="PTHR16469">
    <property type="entry name" value="UBIQUITIN-ASSOCIATED AND SH3 DOMAIN-CONTAINING BA-RELATED"/>
    <property type="match status" value="1"/>
</dbReference>
<sequence>MGLPPEYLFVVRHGNRLDAADKKWHLSSPTPYDPPLTYGGLLQARQVGHQIASILEQARADDKPAHGSGSNSPKSKPKRKRFRVVIHTSPFLRCIQTSIGISSGLAQSTTDFSLDPFDLIVPPVGPGAREDESKSTVLRVDSYLGEWLSPEYFEHITPPPSSSLMLGSAKADLLKREDHTKHTHFTKEPYVPQAPPDPKTFGALWNRSPSQSPSPGGSRHSPAPEAENKPFNTSALASALQDQPNKKKGYIQPRPNYAVSSAGKIPDGIVADARDGCVVVDYQWDSMREPLAFGDGGTFGEEWSSMHKRFRGGLEKMINWYWDHPHPTGLVSHPPTVGGEDGEQEEEIENVVIIVSHGAGCNALIGAITHQPVLMDVGIASITMASRKPEVEARETTNTTEPIRVDALYDIRLSASTEHLQSTHSTPVSARRASGNTIPGTNGGTAGALRGRTSTFSSAGPIMNQFTFNDPLSSHGSRSSSASAAVGLPGPFRRESAPGPTARIGGRGSALSSIAYGSIAGTESGKTAVAPPSSKTSNSSPSAPSPSGGLWTPQPSSLRLMSDSQDDDTDDFDDMLPSLDQSKFTSASVSPPLAPSASLLSKPLVASPRIAASTSPPVDFHKPGRGPVLAAPIRLNTTFEEDTKHGAPEPVTLEQLGGGAGGLWGIPPPPDEAERFRDMTQTKRRWTVNERT</sequence>
<evidence type="ECO:0008006" key="4">
    <source>
        <dbReference type="Google" id="ProtNLM"/>
    </source>
</evidence>
<feature type="compositionally biased region" description="Acidic residues" evidence="1">
    <location>
        <begin position="564"/>
        <end position="574"/>
    </location>
</feature>
<feature type="region of interest" description="Disordered" evidence="1">
    <location>
        <begin position="523"/>
        <end position="595"/>
    </location>
</feature>
<organism evidence="2 3">
    <name type="scientific">Sarocladium strictum</name>
    <name type="common">Black bundle disease fungus</name>
    <name type="synonym">Acremonium strictum</name>
    <dbReference type="NCBI Taxonomy" id="5046"/>
    <lineage>
        <taxon>Eukaryota</taxon>
        <taxon>Fungi</taxon>
        <taxon>Dikarya</taxon>
        <taxon>Ascomycota</taxon>
        <taxon>Pezizomycotina</taxon>
        <taxon>Sordariomycetes</taxon>
        <taxon>Hypocreomycetidae</taxon>
        <taxon>Hypocreales</taxon>
        <taxon>Sarocladiaceae</taxon>
        <taxon>Sarocladium</taxon>
    </lineage>
</organism>
<evidence type="ECO:0000313" key="2">
    <source>
        <dbReference type="EMBL" id="KAK0391202.1"/>
    </source>
</evidence>
<feature type="region of interest" description="Disordered" evidence="1">
    <location>
        <begin position="182"/>
        <end position="229"/>
    </location>
</feature>
<feature type="compositionally biased region" description="Basic and acidic residues" evidence="1">
    <location>
        <begin position="672"/>
        <end position="692"/>
    </location>
</feature>
<dbReference type="AlphaFoldDB" id="A0AA39LBJ2"/>
<dbReference type="Gene3D" id="3.40.50.1240">
    <property type="entry name" value="Phosphoglycerate mutase-like"/>
    <property type="match status" value="2"/>
</dbReference>
<dbReference type="SMART" id="SM00855">
    <property type="entry name" value="PGAM"/>
    <property type="match status" value="1"/>
</dbReference>
<reference evidence="2" key="1">
    <citation type="submission" date="2022-10" db="EMBL/GenBank/DDBJ databases">
        <title>Determination and structural analysis of whole genome sequence of Sarocladium strictum F4-1.</title>
        <authorList>
            <person name="Hu L."/>
            <person name="Jiang Y."/>
        </authorList>
    </citation>
    <scope>NUCLEOTIDE SEQUENCE</scope>
    <source>
        <strain evidence="2">F4-1</strain>
    </source>
</reference>
<dbReference type="InterPro" id="IPR013078">
    <property type="entry name" value="His_Pase_superF_clade-1"/>
</dbReference>
<feature type="region of interest" description="Disordered" evidence="1">
    <location>
        <begin position="655"/>
        <end position="692"/>
    </location>
</feature>
<feature type="compositionally biased region" description="Polar residues" evidence="1">
    <location>
        <begin position="418"/>
        <end position="440"/>
    </location>
</feature>
<keyword evidence="3" id="KW-1185">Reference proteome</keyword>
<evidence type="ECO:0000313" key="3">
    <source>
        <dbReference type="Proteomes" id="UP001175261"/>
    </source>
</evidence>
<name>A0AA39LBJ2_SARSR</name>
<dbReference type="Proteomes" id="UP001175261">
    <property type="component" value="Unassembled WGS sequence"/>
</dbReference>
<feature type="compositionally biased region" description="Low complexity" evidence="1">
    <location>
        <begin position="473"/>
        <end position="485"/>
    </location>
</feature>
<feature type="compositionally biased region" description="Low complexity" evidence="1">
    <location>
        <begin position="531"/>
        <end position="547"/>
    </location>
</feature>
<proteinExistence type="predicted"/>
<feature type="compositionally biased region" description="Low complexity" evidence="1">
    <location>
        <begin position="575"/>
        <end position="595"/>
    </location>
</feature>
<dbReference type="EMBL" id="JAPDFR010000001">
    <property type="protein sequence ID" value="KAK0391202.1"/>
    <property type="molecule type" value="Genomic_DNA"/>
</dbReference>
<feature type="region of interest" description="Disordered" evidence="1">
    <location>
        <begin position="469"/>
        <end position="508"/>
    </location>
</feature>
<protein>
    <recommendedName>
        <fullName evidence="4">Phosphoglycerate mutase</fullName>
    </recommendedName>
</protein>
<dbReference type="PANTHER" id="PTHR16469:SF27">
    <property type="entry name" value="UBIQUITIN-ASSOCIATED AND SH3 DOMAIN-CONTAINING BA-RELATED"/>
    <property type="match status" value="1"/>
</dbReference>
<comment type="caution">
    <text evidence="2">The sequence shown here is derived from an EMBL/GenBank/DDBJ whole genome shotgun (WGS) entry which is preliminary data.</text>
</comment>
<dbReference type="SUPFAM" id="SSF53254">
    <property type="entry name" value="Phosphoglycerate mutase-like"/>
    <property type="match status" value="1"/>
</dbReference>
<dbReference type="InterPro" id="IPR029033">
    <property type="entry name" value="His_PPase_superfam"/>
</dbReference>